<dbReference type="RefSeq" id="WP_118599516.1">
    <property type="nucleotide sequence ID" value="NZ_QSHO01000029.1"/>
</dbReference>
<evidence type="ECO:0000313" key="2">
    <source>
        <dbReference type="EMBL" id="RHC12251.1"/>
    </source>
</evidence>
<organism evidence="2 3">
    <name type="scientific">Roseburia intestinalis</name>
    <dbReference type="NCBI Taxonomy" id="166486"/>
    <lineage>
        <taxon>Bacteria</taxon>
        <taxon>Bacillati</taxon>
        <taxon>Bacillota</taxon>
        <taxon>Clostridia</taxon>
        <taxon>Lachnospirales</taxon>
        <taxon>Lachnospiraceae</taxon>
        <taxon>Roseburia</taxon>
    </lineage>
</organism>
<dbReference type="PANTHER" id="PTHR46333:SF2">
    <property type="entry name" value="CYTOKINESIS PROTEIN 3"/>
    <property type="match status" value="1"/>
</dbReference>
<protein>
    <recommendedName>
        <fullName evidence="1">Transglutaminase-like domain-containing protein</fullName>
    </recommendedName>
</protein>
<dbReference type="AlphaFoldDB" id="A0A3R6AP31"/>
<dbReference type="Gene3D" id="3.10.620.30">
    <property type="match status" value="1"/>
</dbReference>
<proteinExistence type="predicted"/>
<dbReference type="InterPro" id="IPR038765">
    <property type="entry name" value="Papain-like_cys_pep_sf"/>
</dbReference>
<sequence>MIVDRYYYTQLNKQEQAVYKAFYNGLMAHEDVIPIPIKGQLSKEVFNKIFRAMTRDNPLIYYVNQSACNWATDAFGHTAICPQYFYSRETVRKYNRNIENAVNNLAAQLRLTEGTDYEKEVRVHDWFCKNVKYDFKGADMDEPARVVLSHNIVGVFAKQKAQCEGIAKAVKVLLNAVDIKCIVATGEAEASGKKEHHAWNVIDIDGSPYQVDVTWDIGASKGRIAYDYFNVTDEIISKTHSFEDEMPKCISLKDNYFERNRLTFRSRSQLIAYITQEIEQGQNKLYFRIDGLFPKLRRSELAGMVAKIAVGGQRRAVKVQQIPNEKVGTYWIRIY</sequence>
<reference evidence="2 3" key="1">
    <citation type="submission" date="2018-08" db="EMBL/GenBank/DDBJ databases">
        <title>A genome reference for cultivated species of the human gut microbiota.</title>
        <authorList>
            <person name="Zou Y."/>
            <person name="Xue W."/>
            <person name="Luo G."/>
        </authorList>
    </citation>
    <scope>NUCLEOTIDE SEQUENCE [LARGE SCALE GENOMIC DNA]</scope>
    <source>
        <strain evidence="2 3">AM37-1AC</strain>
    </source>
</reference>
<comment type="caution">
    <text evidence="2">The sequence shown here is derived from an EMBL/GenBank/DDBJ whole genome shotgun (WGS) entry which is preliminary data.</text>
</comment>
<dbReference type="InterPro" id="IPR052557">
    <property type="entry name" value="CAP/Cytokinesis_protein"/>
</dbReference>
<dbReference type="SUPFAM" id="SSF54001">
    <property type="entry name" value="Cysteine proteinases"/>
    <property type="match status" value="1"/>
</dbReference>
<evidence type="ECO:0000313" key="3">
    <source>
        <dbReference type="Proteomes" id="UP000283513"/>
    </source>
</evidence>
<accession>A0A3R6AP31</accession>
<dbReference type="Pfam" id="PF01841">
    <property type="entry name" value="Transglut_core"/>
    <property type="match status" value="1"/>
</dbReference>
<dbReference type="InterPro" id="IPR002931">
    <property type="entry name" value="Transglutaminase-like"/>
</dbReference>
<gene>
    <name evidence="2" type="ORF">DW856_19130</name>
</gene>
<dbReference type="Proteomes" id="UP000283513">
    <property type="component" value="Unassembled WGS sequence"/>
</dbReference>
<dbReference type="GO" id="GO:0005737">
    <property type="term" value="C:cytoplasm"/>
    <property type="evidence" value="ECO:0007669"/>
    <property type="project" value="TreeGrafter"/>
</dbReference>
<evidence type="ECO:0000259" key="1">
    <source>
        <dbReference type="Pfam" id="PF01841"/>
    </source>
</evidence>
<dbReference type="PANTHER" id="PTHR46333">
    <property type="entry name" value="CYTOKINESIS PROTEIN 3"/>
    <property type="match status" value="1"/>
</dbReference>
<dbReference type="EMBL" id="QSHO01000029">
    <property type="protein sequence ID" value="RHC12251.1"/>
    <property type="molecule type" value="Genomic_DNA"/>
</dbReference>
<name>A0A3R6AP31_9FIRM</name>
<feature type="domain" description="Transglutaminase-like" evidence="1">
    <location>
        <begin position="104"/>
        <end position="204"/>
    </location>
</feature>